<dbReference type="GO" id="GO:0009055">
    <property type="term" value="F:electron transfer activity"/>
    <property type="evidence" value="ECO:0007669"/>
    <property type="project" value="InterPro"/>
</dbReference>
<dbReference type="STRING" id="313367.JSE7799_00304"/>
<dbReference type="GO" id="GO:0020037">
    <property type="term" value="F:heme binding"/>
    <property type="evidence" value="ECO:0007669"/>
    <property type="project" value="TreeGrafter"/>
</dbReference>
<dbReference type="SUPFAM" id="SSF81342">
    <property type="entry name" value="Transmembrane di-heme cytochromes"/>
    <property type="match status" value="1"/>
</dbReference>
<feature type="transmembrane region" description="Helical" evidence="13">
    <location>
        <begin position="26"/>
        <end position="50"/>
    </location>
</feature>
<comment type="similarity">
    <text evidence="12">Belongs to the cytochrome b561 family.</text>
</comment>
<keyword evidence="4" id="KW-1003">Cell membrane</keyword>
<evidence type="ECO:0000256" key="9">
    <source>
        <dbReference type="ARBA" id="ARBA00022989"/>
    </source>
</evidence>
<gene>
    <name evidence="15" type="ORF">JSE7799_00304</name>
</gene>
<accession>A0A0M7B5Y1</accession>
<keyword evidence="5" id="KW-0349">Heme</keyword>
<evidence type="ECO:0000256" key="13">
    <source>
        <dbReference type="SAM" id="Phobius"/>
    </source>
</evidence>
<keyword evidence="9 13" id="KW-1133">Transmembrane helix</keyword>
<dbReference type="EMBL" id="CYPR01000018">
    <property type="protein sequence ID" value="CUH15396.1"/>
    <property type="molecule type" value="Genomic_DNA"/>
</dbReference>
<evidence type="ECO:0000256" key="6">
    <source>
        <dbReference type="ARBA" id="ARBA00022692"/>
    </source>
</evidence>
<evidence type="ECO:0000256" key="3">
    <source>
        <dbReference type="ARBA" id="ARBA00022448"/>
    </source>
</evidence>
<keyword evidence="7" id="KW-0479">Metal-binding</keyword>
<proteinExistence type="inferred from homology"/>
<sequence length="180" mass="19752">MAITTGTHEAVGEDVRPAGRYHSNQIAIHWLVVSLVILQFLTGGTMAAAMEYGYDFNALPPAGVIYVHGIFGLSILTAMLVRAVLRMRHGAPEPPENESRPIQILSRSTHYAFYGVLIAMPIFGLFAVLTLNETIGLIHAWSSWLLLAIIALHVAGAFMHIFKRDGIIKRVITGQPPRID</sequence>
<evidence type="ECO:0000256" key="12">
    <source>
        <dbReference type="ARBA" id="ARBA00037975"/>
    </source>
</evidence>
<evidence type="ECO:0000256" key="8">
    <source>
        <dbReference type="ARBA" id="ARBA00022982"/>
    </source>
</evidence>
<keyword evidence="8" id="KW-0249">Electron transport</keyword>
<dbReference type="Pfam" id="PF01292">
    <property type="entry name" value="Ni_hydr_CYTB"/>
    <property type="match status" value="1"/>
</dbReference>
<name>A0A0M7B5Y1_9RHOB</name>
<dbReference type="InterPro" id="IPR011577">
    <property type="entry name" value="Cyt_b561_bac/Ni-Hgenase"/>
</dbReference>
<dbReference type="InterPro" id="IPR052168">
    <property type="entry name" value="Cytochrome_b561_oxidase"/>
</dbReference>
<evidence type="ECO:0000256" key="2">
    <source>
        <dbReference type="ARBA" id="ARBA00004651"/>
    </source>
</evidence>
<dbReference type="PANTHER" id="PTHR30529">
    <property type="entry name" value="CYTOCHROME B561"/>
    <property type="match status" value="1"/>
</dbReference>
<comment type="subcellular location">
    <subcellularLocation>
        <location evidence="2">Cell membrane</location>
        <topology evidence="2">Multi-pass membrane protein</topology>
    </subcellularLocation>
</comment>
<dbReference type="GO" id="GO:0005886">
    <property type="term" value="C:plasma membrane"/>
    <property type="evidence" value="ECO:0007669"/>
    <property type="project" value="UniProtKB-SubCell"/>
</dbReference>
<comment type="cofactor">
    <cofactor evidence="1">
        <name>heme b</name>
        <dbReference type="ChEBI" id="CHEBI:60344"/>
    </cofactor>
</comment>
<dbReference type="AlphaFoldDB" id="A0A0M7B5Y1"/>
<feature type="domain" description="Cytochrome b561 bacterial/Ni-hydrogenase" evidence="14">
    <location>
        <begin position="21"/>
        <end position="174"/>
    </location>
</feature>
<keyword evidence="16" id="KW-1185">Reference proteome</keyword>
<dbReference type="Proteomes" id="UP000049455">
    <property type="component" value="Unassembled WGS sequence"/>
</dbReference>
<protein>
    <submittedName>
        <fullName evidence="15">Cytochrome b561</fullName>
    </submittedName>
</protein>
<dbReference type="InterPro" id="IPR016174">
    <property type="entry name" value="Di-haem_cyt_TM"/>
</dbReference>
<dbReference type="PANTHER" id="PTHR30529:SF6">
    <property type="entry name" value="BLL0291 PROTEIN"/>
    <property type="match status" value="1"/>
</dbReference>
<dbReference type="RefSeq" id="WP_055662018.1">
    <property type="nucleotide sequence ID" value="NZ_CYPR01000018.1"/>
</dbReference>
<dbReference type="GO" id="GO:0046872">
    <property type="term" value="F:metal ion binding"/>
    <property type="evidence" value="ECO:0007669"/>
    <property type="project" value="UniProtKB-KW"/>
</dbReference>
<evidence type="ECO:0000259" key="14">
    <source>
        <dbReference type="Pfam" id="PF01292"/>
    </source>
</evidence>
<organism evidence="15 16">
    <name type="scientific">Jannaschia seosinensis</name>
    <dbReference type="NCBI Taxonomy" id="313367"/>
    <lineage>
        <taxon>Bacteria</taxon>
        <taxon>Pseudomonadati</taxon>
        <taxon>Pseudomonadota</taxon>
        <taxon>Alphaproteobacteria</taxon>
        <taxon>Rhodobacterales</taxon>
        <taxon>Roseobacteraceae</taxon>
        <taxon>Jannaschia</taxon>
    </lineage>
</organism>
<dbReference type="GO" id="GO:0022904">
    <property type="term" value="P:respiratory electron transport chain"/>
    <property type="evidence" value="ECO:0007669"/>
    <property type="project" value="InterPro"/>
</dbReference>
<feature type="transmembrane region" description="Helical" evidence="13">
    <location>
        <begin position="141"/>
        <end position="162"/>
    </location>
</feature>
<evidence type="ECO:0000256" key="7">
    <source>
        <dbReference type="ARBA" id="ARBA00022723"/>
    </source>
</evidence>
<reference evidence="15 16" key="1">
    <citation type="submission" date="2015-09" db="EMBL/GenBank/DDBJ databases">
        <authorList>
            <person name="Jackson K.R."/>
            <person name="Lunt B.L."/>
            <person name="Fisher J.N.B."/>
            <person name="Gardner A.V."/>
            <person name="Bailey M.E."/>
            <person name="Deus L.M."/>
            <person name="Earl A.S."/>
            <person name="Gibby P.D."/>
            <person name="Hartmann K.A."/>
            <person name="Liu J.E."/>
            <person name="Manci A.M."/>
            <person name="Nielsen D.A."/>
            <person name="Solomon M.B."/>
            <person name="Breakwell D.P."/>
            <person name="Burnett S.H."/>
            <person name="Grose J.H."/>
        </authorList>
    </citation>
    <scope>NUCLEOTIDE SEQUENCE [LARGE SCALE GENOMIC DNA]</scope>
    <source>
        <strain evidence="15 16">CECT 7799</strain>
    </source>
</reference>
<keyword evidence="11 13" id="KW-0472">Membrane</keyword>
<keyword evidence="3" id="KW-0813">Transport</keyword>
<evidence type="ECO:0000256" key="1">
    <source>
        <dbReference type="ARBA" id="ARBA00001970"/>
    </source>
</evidence>
<evidence type="ECO:0000256" key="5">
    <source>
        <dbReference type="ARBA" id="ARBA00022617"/>
    </source>
</evidence>
<feature type="transmembrane region" description="Helical" evidence="13">
    <location>
        <begin position="111"/>
        <end position="129"/>
    </location>
</feature>
<evidence type="ECO:0000313" key="15">
    <source>
        <dbReference type="EMBL" id="CUH15396.1"/>
    </source>
</evidence>
<evidence type="ECO:0000313" key="16">
    <source>
        <dbReference type="Proteomes" id="UP000049455"/>
    </source>
</evidence>
<evidence type="ECO:0000256" key="4">
    <source>
        <dbReference type="ARBA" id="ARBA00022475"/>
    </source>
</evidence>
<feature type="transmembrane region" description="Helical" evidence="13">
    <location>
        <begin position="62"/>
        <end position="85"/>
    </location>
</feature>
<keyword evidence="10" id="KW-0408">Iron</keyword>
<evidence type="ECO:0000256" key="11">
    <source>
        <dbReference type="ARBA" id="ARBA00023136"/>
    </source>
</evidence>
<keyword evidence="6 13" id="KW-0812">Transmembrane</keyword>
<evidence type="ECO:0000256" key="10">
    <source>
        <dbReference type="ARBA" id="ARBA00023004"/>
    </source>
</evidence>